<evidence type="ECO:0000256" key="1">
    <source>
        <dbReference type="ARBA" id="ARBA00006739"/>
    </source>
</evidence>
<accession>A0A6G3ZZG5</accession>
<dbReference type="Pfam" id="PF00535">
    <property type="entry name" value="Glycos_transf_2"/>
    <property type="match status" value="1"/>
</dbReference>
<proteinExistence type="inferred from homology"/>
<reference evidence="3" key="1">
    <citation type="submission" date="2020-02" db="EMBL/GenBank/DDBJ databases">
        <authorList>
            <person name="Shen X.-R."/>
            <person name="Zhang Y.-X."/>
        </authorList>
    </citation>
    <scope>NUCLEOTIDE SEQUENCE</scope>
    <source>
        <strain evidence="3">SYP-B3998</strain>
    </source>
</reference>
<keyword evidence="3" id="KW-0808">Transferase</keyword>
<dbReference type="PANTHER" id="PTHR22916:SF67">
    <property type="entry name" value="COLANIC ACID BIOSYNTHESIS GLYCOSYL TRANSFERASE WCAE-RELATED"/>
    <property type="match status" value="1"/>
</dbReference>
<dbReference type="SUPFAM" id="SSF53756">
    <property type="entry name" value="UDP-Glycosyltransferase/glycogen phosphorylase"/>
    <property type="match status" value="1"/>
</dbReference>
<dbReference type="RefSeq" id="WP_163947359.1">
    <property type="nucleotide sequence ID" value="NZ_JAAIKC010000004.1"/>
</dbReference>
<dbReference type="InterPro" id="IPR001173">
    <property type="entry name" value="Glyco_trans_2-like"/>
</dbReference>
<dbReference type="GO" id="GO:0016740">
    <property type="term" value="F:transferase activity"/>
    <property type="evidence" value="ECO:0007669"/>
    <property type="project" value="UniProtKB-KW"/>
</dbReference>
<dbReference type="Gene3D" id="3.40.50.2000">
    <property type="entry name" value="Glycogen Phosphorylase B"/>
    <property type="match status" value="1"/>
</dbReference>
<dbReference type="SUPFAM" id="SSF53448">
    <property type="entry name" value="Nucleotide-diphospho-sugar transferases"/>
    <property type="match status" value="1"/>
</dbReference>
<organism evidence="3">
    <name type="scientific">Paenibacillus sp. SYP-B3998</name>
    <dbReference type="NCBI Taxonomy" id="2678564"/>
    <lineage>
        <taxon>Bacteria</taxon>
        <taxon>Bacillati</taxon>
        <taxon>Bacillota</taxon>
        <taxon>Bacilli</taxon>
        <taxon>Bacillales</taxon>
        <taxon>Paenibacillaceae</taxon>
        <taxon>Paenibacillus</taxon>
    </lineage>
</organism>
<dbReference type="CDD" id="cd06433">
    <property type="entry name" value="GT_2_WfgS_like"/>
    <property type="match status" value="1"/>
</dbReference>
<name>A0A6G3ZZG5_9BACL</name>
<dbReference type="PANTHER" id="PTHR22916">
    <property type="entry name" value="GLYCOSYLTRANSFERASE"/>
    <property type="match status" value="1"/>
</dbReference>
<dbReference type="Gene3D" id="3.90.550.10">
    <property type="entry name" value="Spore Coat Polysaccharide Biosynthesis Protein SpsA, Chain A"/>
    <property type="match status" value="1"/>
</dbReference>
<comment type="caution">
    <text evidence="3">The sequence shown here is derived from an EMBL/GenBank/DDBJ whole genome shotgun (WGS) entry which is preliminary data.</text>
</comment>
<evidence type="ECO:0000259" key="2">
    <source>
        <dbReference type="Pfam" id="PF00535"/>
    </source>
</evidence>
<dbReference type="EMBL" id="JAAIKC010000004">
    <property type="protein sequence ID" value="NEW07084.1"/>
    <property type="molecule type" value="Genomic_DNA"/>
</dbReference>
<comment type="similarity">
    <text evidence="1">Belongs to the glycosyltransferase 2 family.</text>
</comment>
<dbReference type="AlphaFoldDB" id="A0A6G3ZZG5"/>
<feature type="domain" description="Glycosyltransferase 2-like" evidence="2">
    <location>
        <begin position="454"/>
        <end position="576"/>
    </location>
</feature>
<sequence>MKIGYIDHSFHQKTLSSQFFVDILKKNGLEVEYIWDYSWKGGKPVNLEELVGTYDAFVFHQLSAVASRPYYKLPVNITYLPMLDNFGNDQLFHFNRHYWKHYAGVKILCFSKALNSAILSHGLASKYVKYFPDPSKFIYTENEDDLRGFFWQRAPEQINWEIIKKLVQKADFSSMHIHTAVDPGLQPYHPSVNDIRDFKISTSEWFPERKDLYKIIAANQVYFTPRPSEGIGMSFLEAMAMGKCVVSPDYGTMNEYIIHGINGLLYNLNDPKPLDFKNVKEISKLARKSVEIGYEQWLEKEQEIINFIVEPPNKVYSVYYPNGYNYDDIAQVNTINENQQLEYSDINKVSSIQRMKRYVASSKAAPFLRPVWRLMKETFLTVNKTEKVDVNVEITRETLSTTCNISNQSIDFPLGGICGKFSRSETDKNKIICEGGIRLKGEYKKTIANKPLVTIITVVRNRAKKLERAMLSVFNQTYDNVEYIIVDGGSTDETVDIIKRYENGIDYYVSEPDKGIYNAINKGLSFASGDYIGILNSDDWYTSDAIELSVKQLTEEDADYSGAEEYVINEDGSIVGIYELKPFSNIALWAQNPCNHGTMFISRKAYEAIGLYDENYRIAADYKMQLLLVTNTDLKSCTVKKPIHYYEVAGLSSVERDKTLGEVKEILKFYHKNLTDKHLDSLIDFMHDFKMNESIINDLEEILNMPDYSMEQRRYLLNRMITYGYKEKLDLISKI</sequence>
<dbReference type="InterPro" id="IPR029044">
    <property type="entry name" value="Nucleotide-diphossugar_trans"/>
</dbReference>
<evidence type="ECO:0000313" key="3">
    <source>
        <dbReference type="EMBL" id="NEW07084.1"/>
    </source>
</evidence>
<protein>
    <submittedName>
        <fullName evidence="3">Glycosyltransferase</fullName>
    </submittedName>
</protein>
<gene>
    <name evidence="3" type="ORF">GK047_13815</name>
</gene>
<dbReference type="Pfam" id="PF13692">
    <property type="entry name" value="Glyco_trans_1_4"/>
    <property type="match status" value="1"/>
</dbReference>